<dbReference type="CDD" id="cd03801">
    <property type="entry name" value="GT4_PimA-like"/>
    <property type="match status" value="1"/>
</dbReference>
<proteinExistence type="predicted"/>
<evidence type="ECO:0000313" key="2">
    <source>
        <dbReference type="Proteomes" id="UP000029738"/>
    </source>
</evidence>
<reference evidence="1" key="1">
    <citation type="journal article" date="2015" name="Genome Announc.">
        <title>Draft Genome Sequence of Tolypothrix boutellei Strain VB521301.</title>
        <authorList>
            <person name="Chandrababunaidu M.M."/>
            <person name="Singh D."/>
            <person name="Sen D."/>
            <person name="Bhan S."/>
            <person name="Das S."/>
            <person name="Gupta A."/>
            <person name="Adhikary S.P."/>
            <person name="Tripathy S."/>
        </authorList>
    </citation>
    <scope>NUCLEOTIDE SEQUENCE</scope>
    <source>
        <strain evidence="1">VB521301</strain>
    </source>
</reference>
<comment type="caution">
    <text evidence="1">The sequence shown here is derived from an EMBL/GenBank/DDBJ whole genome shotgun (WGS) entry which is preliminary data.</text>
</comment>
<organism evidence="1 2">
    <name type="scientific">Tolypothrix bouteillei VB521301</name>
    <dbReference type="NCBI Taxonomy" id="1479485"/>
    <lineage>
        <taxon>Bacteria</taxon>
        <taxon>Bacillati</taxon>
        <taxon>Cyanobacteriota</taxon>
        <taxon>Cyanophyceae</taxon>
        <taxon>Nostocales</taxon>
        <taxon>Tolypothrichaceae</taxon>
        <taxon>Tolypothrix</taxon>
    </lineage>
</organism>
<dbReference type="EMBL" id="JHEG04000001">
    <property type="protein sequence ID" value="KAF3886900.1"/>
    <property type="molecule type" value="Genomic_DNA"/>
</dbReference>
<name>A0A8S9T390_9CYAN</name>
<dbReference type="RefSeq" id="WP_063779506.1">
    <property type="nucleotide sequence ID" value="NZ_JHEG04000001.1"/>
</dbReference>
<dbReference type="PANTHER" id="PTHR12526">
    <property type="entry name" value="GLYCOSYLTRANSFERASE"/>
    <property type="match status" value="1"/>
</dbReference>
<dbReference type="PANTHER" id="PTHR12526:SF630">
    <property type="entry name" value="GLYCOSYLTRANSFERASE"/>
    <property type="match status" value="1"/>
</dbReference>
<gene>
    <name evidence="1" type="ORF">DA73_0400016450</name>
</gene>
<protein>
    <submittedName>
        <fullName evidence="1">Glycosyltransferase family 4 protein</fullName>
    </submittedName>
</protein>
<dbReference type="Pfam" id="PF13692">
    <property type="entry name" value="Glyco_trans_1_4"/>
    <property type="match status" value="1"/>
</dbReference>
<dbReference type="AlphaFoldDB" id="A0A8S9T390"/>
<dbReference type="Proteomes" id="UP000029738">
    <property type="component" value="Unassembled WGS sequence"/>
</dbReference>
<accession>A0A8S9T390</accession>
<dbReference type="SUPFAM" id="SSF53756">
    <property type="entry name" value="UDP-Glycosyltransferase/glycogen phosphorylase"/>
    <property type="match status" value="1"/>
</dbReference>
<keyword evidence="2" id="KW-1185">Reference proteome</keyword>
<reference evidence="1" key="2">
    <citation type="submission" date="2019-11" db="EMBL/GenBank/DDBJ databases">
        <title>Improved Assembly of Tolypothrix boutellei genome.</title>
        <authorList>
            <person name="Sarangi A.N."/>
            <person name="Mukherjee M."/>
            <person name="Ghosh S."/>
            <person name="Singh D."/>
            <person name="Das A."/>
            <person name="Kant S."/>
            <person name="Prusty A."/>
            <person name="Tripathy S."/>
        </authorList>
    </citation>
    <scope>NUCLEOTIDE SEQUENCE</scope>
    <source>
        <strain evidence="1">VB521301</strain>
    </source>
</reference>
<dbReference type="Gene3D" id="3.40.50.2000">
    <property type="entry name" value="Glycogen Phosphorylase B"/>
    <property type="match status" value="1"/>
</dbReference>
<evidence type="ECO:0000313" key="1">
    <source>
        <dbReference type="EMBL" id="KAF3886900.1"/>
    </source>
</evidence>
<sequence length="449" mass="50530">MQKKPKIQFVSRDIPVENTAGNSTYILDFIGYLQQSGYEIEYTLVSSPLNGKIPWYVIPSKLAELAHVSARDYLRIGRLIVKIKLSDWLIAPVWLVYMWLPDRLKNVYRFARDKQQTSDRPKGWDALAKPEEIAFANSRFVKFKPDVVIANYAFLGNILDSPALDETALKAILTHDVRHQRTAYFKQLAVTARESDWTQEKETIQLRKAEVLLAIQEEDAKVFQEMAPQCEVIHLPMSALSHTPVGKQVPGRCLFVGSSADHNLLSLQWFLSNVWPIVLQSVPHCSLHICGSVCDGIEKTFPNVRFLGRVEDLKPEYSSAEVCLIPLIIGSGLKIKLVEALSHNRACISTTVGIQGLLEIAGRAVLVADTPEDFTTAIHTLLTNAEKRQYMEEQAGKYVTEKLSPKAAYQPFVDRIEQHLQQVANRTTKQSVDNGFTGSRDLTSNLINN</sequence>